<dbReference type="UniPathway" id="UPA00068">
    <property type="reaction ID" value="UER00107"/>
</dbReference>
<dbReference type="CDD" id="cd04238">
    <property type="entry name" value="AAK_NAGK-like"/>
    <property type="match status" value="1"/>
</dbReference>
<dbReference type="InterPro" id="IPR037528">
    <property type="entry name" value="ArgB"/>
</dbReference>
<keyword evidence="5 9" id="KW-0547">Nucleotide-binding</keyword>
<dbReference type="GO" id="GO:0042450">
    <property type="term" value="P:L-arginine biosynthetic process via ornithine"/>
    <property type="evidence" value="ECO:0007669"/>
    <property type="project" value="UniProtKB-UniRule"/>
</dbReference>
<name>A0A6B0YV80_9CHLR</name>
<dbReference type="EMBL" id="VXRG01000131">
    <property type="protein sequence ID" value="MXY95016.1"/>
    <property type="molecule type" value="Genomic_DNA"/>
</dbReference>
<evidence type="ECO:0000259" key="10">
    <source>
        <dbReference type="Pfam" id="PF00696"/>
    </source>
</evidence>
<dbReference type="Pfam" id="PF00696">
    <property type="entry name" value="AA_kinase"/>
    <property type="match status" value="1"/>
</dbReference>
<keyword evidence="6 9" id="KW-0418">Kinase</keyword>
<dbReference type="HAMAP" id="MF_00082">
    <property type="entry name" value="ArgB"/>
    <property type="match status" value="1"/>
</dbReference>
<accession>A0A6B0YV80</accession>
<feature type="binding site" evidence="9">
    <location>
        <position position="82"/>
    </location>
    <ligand>
        <name>substrate</name>
    </ligand>
</feature>
<comment type="function">
    <text evidence="9">Catalyzes the ATP-dependent phosphorylation of N-acetyl-L-glutamate.</text>
</comment>
<dbReference type="AlphaFoldDB" id="A0A6B0YV80"/>
<keyword evidence="9" id="KW-0963">Cytoplasm</keyword>
<reference evidence="11" key="1">
    <citation type="submission" date="2019-09" db="EMBL/GenBank/DDBJ databases">
        <title>Characterisation of the sponge microbiome using genome-centric metagenomics.</title>
        <authorList>
            <person name="Engelberts J.P."/>
            <person name="Robbins S.J."/>
            <person name="De Goeij J.M."/>
            <person name="Aranda M."/>
            <person name="Bell S.C."/>
            <person name="Webster N.S."/>
        </authorList>
    </citation>
    <scope>NUCLEOTIDE SEQUENCE</scope>
    <source>
        <strain evidence="11">SB0664_bin_27</strain>
    </source>
</reference>
<feature type="site" description="Transition state stabilizer" evidence="9">
    <location>
        <position position="25"/>
    </location>
</feature>
<dbReference type="PANTHER" id="PTHR23342">
    <property type="entry name" value="N-ACETYLGLUTAMATE SYNTHASE"/>
    <property type="match status" value="1"/>
</dbReference>
<dbReference type="GO" id="GO:0005737">
    <property type="term" value="C:cytoplasm"/>
    <property type="evidence" value="ECO:0007669"/>
    <property type="project" value="UniProtKB-SubCell"/>
</dbReference>
<keyword evidence="4 9" id="KW-0808">Transferase</keyword>
<dbReference type="NCBIfam" id="TIGR00761">
    <property type="entry name" value="argB"/>
    <property type="match status" value="1"/>
</dbReference>
<evidence type="ECO:0000256" key="4">
    <source>
        <dbReference type="ARBA" id="ARBA00022679"/>
    </source>
</evidence>
<comment type="pathway">
    <text evidence="1 9">Amino-acid biosynthesis; L-arginine biosynthesis; N(2)-acetyl-L-ornithine from L-glutamate: step 2/4.</text>
</comment>
<dbReference type="GO" id="GO:0003991">
    <property type="term" value="F:acetylglutamate kinase activity"/>
    <property type="evidence" value="ECO:0007669"/>
    <property type="project" value="UniProtKB-UniRule"/>
</dbReference>
<evidence type="ECO:0000256" key="9">
    <source>
        <dbReference type="HAMAP-Rule" id="MF_00082"/>
    </source>
</evidence>
<keyword evidence="7 9" id="KW-0067">ATP-binding</keyword>
<dbReference type="InterPro" id="IPR001048">
    <property type="entry name" value="Asp/Glu/Uridylate_kinase"/>
</dbReference>
<comment type="caution">
    <text evidence="11">The sequence shown here is derived from an EMBL/GenBank/DDBJ whole genome shotgun (WGS) entry which is preliminary data.</text>
</comment>
<comment type="similarity">
    <text evidence="9">Belongs to the acetylglutamate kinase family. ArgB subfamily.</text>
</comment>
<feature type="domain" description="Aspartate/glutamate/uridylate kinase" evidence="10">
    <location>
        <begin position="21"/>
        <end position="256"/>
    </location>
</feature>
<evidence type="ECO:0000256" key="2">
    <source>
        <dbReference type="ARBA" id="ARBA00022571"/>
    </source>
</evidence>
<dbReference type="EC" id="2.7.2.8" evidence="9"/>
<organism evidence="11">
    <name type="scientific">Caldilineaceae bacterium SB0664_bin_27</name>
    <dbReference type="NCBI Taxonomy" id="2605260"/>
    <lineage>
        <taxon>Bacteria</taxon>
        <taxon>Bacillati</taxon>
        <taxon>Chloroflexota</taxon>
        <taxon>Caldilineae</taxon>
        <taxon>Caldilineales</taxon>
        <taxon>Caldilineaceae</taxon>
    </lineage>
</organism>
<dbReference type="GO" id="GO:0005524">
    <property type="term" value="F:ATP binding"/>
    <property type="evidence" value="ECO:0007669"/>
    <property type="project" value="UniProtKB-UniRule"/>
</dbReference>
<evidence type="ECO:0000256" key="6">
    <source>
        <dbReference type="ARBA" id="ARBA00022777"/>
    </source>
</evidence>
<evidence type="ECO:0000256" key="1">
    <source>
        <dbReference type="ARBA" id="ARBA00004828"/>
    </source>
</evidence>
<comment type="subcellular location">
    <subcellularLocation>
        <location evidence="9">Cytoplasm</location>
    </subcellularLocation>
</comment>
<dbReference type="PIRSF" id="PIRSF000728">
    <property type="entry name" value="NAGK"/>
    <property type="match status" value="1"/>
</dbReference>
<feature type="binding site" evidence="9">
    <location>
        <begin position="60"/>
        <end position="61"/>
    </location>
    <ligand>
        <name>substrate</name>
    </ligand>
</feature>
<dbReference type="PANTHER" id="PTHR23342:SF0">
    <property type="entry name" value="N-ACETYLGLUTAMATE SYNTHASE, MITOCHONDRIAL"/>
    <property type="match status" value="1"/>
</dbReference>
<sequence length="277" mass="29060">MNLSETDTLTVDPGQETGRHIVILKIGGNELDDEAFLFGLVQAVKSLQQDGKSPIVVHGGGKTIADFQKRLGLEPHFIEGLRVTDEESLEVVEMVLSGLMNKRIVRQLVNEDVRAIGISGVDDGTVFVEKMWHPQGDLGRVGEVQDVDTGLLTILLEADVVPVISPISLGAFDGLSYNVNADHVAAAIAAATGAIKLIFVSNVPGVLIAGRVVRGITADQCEEWIAEGSIRGGMVPKVRSAVDAVRRGVTQAVITNLAGVQEDGGTGIIGAAGVSGQ</sequence>
<evidence type="ECO:0000256" key="5">
    <source>
        <dbReference type="ARBA" id="ARBA00022741"/>
    </source>
</evidence>
<dbReference type="SUPFAM" id="SSF53633">
    <property type="entry name" value="Carbamate kinase-like"/>
    <property type="match status" value="1"/>
</dbReference>
<feature type="site" description="Transition state stabilizer" evidence="9">
    <location>
        <position position="237"/>
    </location>
</feature>
<evidence type="ECO:0000256" key="3">
    <source>
        <dbReference type="ARBA" id="ARBA00022605"/>
    </source>
</evidence>
<dbReference type="InterPro" id="IPR036393">
    <property type="entry name" value="AceGlu_kinase-like_sf"/>
</dbReference>
<feature type="binding site" evidence="9">
    <location>
        <position position="178"/>
    </location>
    <ligand>
        <name>substrate</name>
    </ligand>
</feature>
<proteinExistence type="inferred from homology"/>
<keyword evidence="3 9" id="KW-0028">Amino-acid biosynthesis</keyword>
<comment type="catalytic activity">
    <reaction evidence="8 9">
        <text>N-acetyl-L-glutamate + ATP = N-acetyl-L-glutamyl 5-phosphate + ADP</text>
        <dbReference type="Rhea" id="RHEA:14629"/>
        <dbReference type="ChEBI" id="CHEBI:30616"/>
        <dbReference type="ChEBI" id="CHEBI:44337"/>
        <dbReference type="ChEBI" id="CHEBI:57936"/>
        <dbReference type="ChEBI" id="CHEBI:456216"/>
        <dbReference type="EC" id="2.7.2.8"/>
    </reaction>
</comment>
<dbReference type="Gene3D" id="3.40.1160.10">
    <property type="entry name" value="Acetylglutamate kinase-like"/>
    <property type="match status" value="1"/>
</dbReference>
<evidence type="ECO:0000313" key="11">
    <source>
        <dbReference type="EMBL" id="MXY95016.1"/>
    </source>
</evidence>
<evidence type="ECO:0000256" key="8">
    <source>
        <dbReference type="ARBA" id="ARBA00048141"/>
    </source>
</evidence>
<evidence type="ECO:0000256" key="7">
    <source>
        <dbReference type="ARBA" id="ARBA00022840"/>
    </source>
</evidence>
<keyword evidence="2 9" id="KW-0055">Arginine biosynthesis</keyword>
<dbReference type="InterPro" id="IPR004662">
    <property type="entry name" value="AcgluKinase_fam"/>
</dbReference>
<gene>
    <name evidence="9 11" type="primary">argB</name>
    <name evidence="11" type="ORF">F4Y42_16370</name>
</gene>
<protein>
    <recommendedName>
        <fullName evidence="9">Acetylglutamate kinase</fullName>
        <ecNumber evidence="9">2.7.2.8</ecNumber>
    </recommendedName>
    <alternativeName>
        <fullName evidence="9">N-acetyl-L-glutamate 5-phosphotransferase</fullName>
    </alternativeName>
    <alternativeName>
        <fullName evidence="9">NAG kinase</fullName>
        <shortName evidence="9">NAGK</shortName>
    </alternativeName>
</protein>